<dbReference type="SUPFAM" id="SSF102215">
    <property type="entry name" value="Creatininase"/>
    <property type="match status" value="1"/>
</dbReference>
<keyword evidence="3" id="KW-0378">Hydrolase</keyword>
<dbReference type="Proteomes" id="UP000280296">
    <property type="component" value="Unassembled WGS sequence"/>
</dbReference>
<dbReference type="GO" id="GO:0046872">
    <property type="term" value="F:metal ion binding"/>
    <property type="evidence" value="ECO:0007669"/>
    <property type="project" value="UniProtKB-KW"/>
</dbReference>
<gene>
    <name evidence="6" type="ORF">TsocGM_10315</name>
</gene>
<reference evidence="6 7" key="2">
    <citation type="submission" date="2019-01" db="EMBL/GenBank/DDBJ databases">
        <title>Tautonia sociabilis, a novel thermotolerant planctomycete of Isosphaeraceae family, isolated from a 4000 m deep subterranean habitat.</title>
        <authorList>
            <person name="Kovaleva O.L."/>
            <person name="Elcheninov A.G."/>
            <person name="Van Heerden E."/>
            <person name="Toshchakov S.V."/>
            <person name="Novikov A."/>
            <person name="Bonch-Osmolovskaya E.A."/>
            <person name="Kublanov I.V."/>
        </authorList>
    </citation>
    <scope>NUCLEOTIDE SEQUENCE [LARGE SCALE GENOMIC DNA]</scope>
    <source>
        <strain evidence="6 7">GM2012</strain>
    </source>
</reference>
<evidence type="ECO:0000256" key="3">
    <source>
        <dbReference type="ARBA" id="ARBA00022801"/>
    </source>
</evidence>
<keyword evidence="4" id="KW-0862">Zinc</keyword>
<comment type="similarity">
    <text evidence="5">Belongs to the creatininase superfamily.</text>
</comment>
<organism evidence="6 7">
    <name type="scientific">Tautonia sociabilis</name>
    <dbReference type="NCBI Taxonomy" id="2080755"/>
    <lineage>
        <taxon>Bacteria</taxon>
        <taxon>Pseudomonadati</taxon>
        <taxon>Planctomycetota</taxon>
        <taxon>Planctomycetia</taxon>
        <taxon>Isosphaerales</taxon>
        <taxon>Isosphaeraceae</taxon>
        <taxon>Tautonia</taxon>
    </lineage>
</organism>
<dbReference type="AlphaFoldDB" id="A0A432MKG4"/>
<dbReference type="InterPro" id="IPR024087">
    <property type="entry name" value="Creatininase-like_sf"/>
</dbReference>
<evidence type="ECO:0000256" key="4">
    <source>
        <dbReference type="ARBA" id="ARBA00022833"/>
    </source>
</evidence>
<proteinExistence type="inferred from homology"/>
<evidence type="ECO:0000256" key="5">
    <source>
        <dbReference type="ARBA" id="ARBA00024029"/>
    </source>
</evidence>
<evidence type="ECO:0000313" key="7">
    <source>
        <dbReference type="Proteomes" id="UP000280296"/>
    </source>
</evidence>
<dbReference type="EMBL" id="RYZH01000017">
    <property type="protein sequence ID" value="RUL87749.1"/>
    <property type="molecule type" value="Genomic_DNA"/>
</dbReference>
<reference evidence="6 7" key="1">
    <citation type="submission" date="2018-12" db="EMBL/GenBank/DDBJ databases">
        <authorList>
            <person name="Toschakov S.V."/>
        </authorList>
    </citation>
    <scope>NUCLEOTIDE SEQUENCE [LARGE SCALE GENOMIC DNA]</scope>
    <source>
        <strain evidence="6 7">GM2012</strain>
    </source>
</reference>
<sequence length="255" mass="28343">MERWNLAELTYDDVRSMPPFEVAVIPLGATEPHNLHLPYGTDTIQVEVIGRLACARAAERGARVVLLPALPYGTETNQMRFPLAMNLNPSTVARVLTDLVSSLETHGILKCVLLNGHGGNSLKWYMRESFGKTKVHLFLCDWYNVAKDRFGELFEDAGDHAGELETSMGLAYFPQLVRMERADDGSMAKTRFEAVNRGWVGITRPWHLLTTNSGAGNPHPASAEKGRAVTEIVVDRLASFLTELSESPVDDRFPY</sequence>
<dbReference type="GO" id="GO:0009231">
    <property type="term" value="P:riboflavin biosynthetic process"/>
    <property type="evidence" value="ECO:0007669"/>
    <property type="project" value="TreeGrafter"/>
</dbReference>
<dbReference type="InterPro" id="IPR003785">
    <property type="entry name" value="Creatininase/forma_Hydrolase"/>
</dbReference>
<keyword evidence="2" id="KW-0479">Metal-binding</keyword>
<dbReference type="Gene3D" id="3.40.50.10310">
    <property type="entry name" value="Creatininase"/>
    <property type="match status" value="1"/>
</dbReference>
<dbReference type="RefSeq" id="WP_126725236.1">
    <property type="nucleotide sequence ID" value="NZ_RYZH01000017.1"/>
</dbReference>
<dbReference type="Pfam" id="PF02633">
    <property type="entry name" value="Creatininase"/>
    <property type="match status" value="1"/>
</dbReference>
<dbReference type="PANTHER" id="PTHR35005:SF1">
    <property type="entry name" value="2-AMINO-5-FORMYLAMINO-6-RIBOSYLAMINOPYRIMIDIN-4(3H)-ONE 5'-MONOPHOSPHATE DEFORMYLASE"/>
    <property type="match status" value="1"/>
</dbReference>
<evidence type="ECO:0000256" key="2">
    <source>
        <dbReference type="ARBA" id="ARBA00022723"/>
    </source>
</evidence>
<keyword evidence="7" id="KW-1185">Reference proteome</keyword>
<evidence type="ECO:0000313" key="6">
    <source>
        <dbReference type="EMBL" id="RUL87749.1"/>
    </source>
</evidence>
<dbReference type="OrthoDB" id="9801445at2"/>
<dbReference type="GO" id="GO:0016811">
    <property type="term" value="F:hydrolase activity, acting on carbon-nitrogen (but not peptide) bonds, in linear amides"/>
    <property type="evidence" value="ECO:0007669"/>
    <property type="project" value="TreeGrafter"/>
</dbReference>
<protein>
    <submittedName>
        <fullName evidence="6">Creatininase family protein</fullName>
    </submittedName>
</protein>
<accession>A0A432MKG4</accession>
<evidence type="ECO:0000256" key="1">
    <source>
        <dbReference type="ARBA" id="ARBA00001947"/>
    </source>
</evidence>
<name>A0A432MKG4_9BACT</name>
<comment type="caution">
    <text evidence="6">The sequence shown here is derived from an EMBL/GenBank/DDBJ whole genome shotgun (WGS) entry which is preliminary data.</text>
</comment>
<comment type="cofactor">
    <cofactor evidence="1">
        <name>Zn(2+)</name>
        <dbReference type="ChEBI" id="CHEBI:29105"/>
    </cofactor>
</comment>
<dbReference type="PANTHER" id="PTHR35005">
    <property type="entry name" value="3-DEHYDRO-SCYLLO-INOSOSE HYDROLASE"/>
    <property type="match status" value="1"/>
</dbReference>